<feature type="non-terminal residue" evidence="1">
    <location>
        <position position="158"/>
    </location>
</feature>
<organism evidence="1 2">
    <name type="scientific">Elysia chlorotica</name>
    <name type="common">Eastern emerald elysia</name>
    <name type="synonym">Sea slug</name>
    <dbReference type="NCBI Taxonomy" id="188477"/>
    <lineage>
        <taxon>Eukaryota</taxon>
        <taxon>Metazoa</taxon>
        <taxon>Spiralia</taxon>
        <taxon>Lophotrochozoa</taxon>
        <taxon>Mollusca</taxon>
        <taxon>Gastropoda</taxon>
        <taxon>Heterobranchia</taxon>
        <taxon>Euthyneura</taxon>
        <taxon>Panpulmonata</taxon>
        <taxon>Sacoglossa</taxon>
        <taxon>Placobranchoidea</taxon>
        <taxon>Plakobranchidae</taxon>
        <taxon>Elysia</taxon>
    </lineage>
</organism>
<dbReference type="EMBL" id="RQTK01000209">
    <property type="protein sequence ID" value="RUS84316.1"/>
    <property type="molecule type" value="Genomic_DNA"/>
</dbReference>
<protein>
    <submittedName>
        <fullName evidence="1">Uncharacterized protein</fullName>
    </submittedName>
</protein>
<dbReference type="OrthoDB" id="10562399at2759"/>
<comment type="caution">
    <text evidence="1">The sequence shown here is derived from an EMBL/GenBank/DDBJ whole genome shotgun (WGS) entry which is preliminary data.</text>
</comment>
<sequence length="158" mass="16995">MTQLEFEAVSGGGNKTGCVPISDFGAAYSKGIDTFSAATALMDRIIRMCDANPYLYDSLDECAQVPYTCLTHFSTMAPCKTFLDRCGLSKAQDCILDLTSGQCNDAEGGLAVMKEVARLDNQMNDICDPYPFYLVDDPVSSDCRTAMDSCATETLTAG</sequence>
<evidence type="ECO:0000313" key="2">
    <source>
        <dbReference type="Proteomes" id="UP000271974"/>
    </source>
</evidence>
<evidence type="ECO:0000313" key="1">
    <source>
        <dbReference type="EMBL" id="RUS84316.1"/>
    </source>
</evidence>
<dbReference type="AlphaFoldDB" id="A0A433TS55"/>
<keyword evidence="2" id="KW-1185">Reference proteome</keyword>
<proteinExistence type="predicted"/>
<accession>A0A433TS55</accession>
<name>A0A433TS55_ELYCH</name>
<dbReference type="Proteomes" id="UP000271974">
    <property type="component" value="Unassembled WGS sequence"/>
</dbReference>
<reference evidence="1 2" key="1">
    <citation type="submission" date="2019-01" db="EMBL/GenBank/DDBJ databases">
        <title>A draft genome assembly of the solar-powered sea slug Elysia chlorotica.</title>
        <authorList>
            <person name="Cai H."/>
            <person name="Li Q."/>
            <person name="Fang X."/>
            <person name="Li J."/>
            <person name="Curtis N.E."/>
            <person name="Altenburger A."/>
            <person name="Shibata T."/>
            <person name="Feng M."/>
            <person name="Maeda T."/>
            <person name="Schwartz J.A."/>
            <person name="Shigenobu S."/>
            <person name="Lundholm N."/>
            <person name="Nishiyama T."/>
            <person name="Yang H."/>
            <person name="Hasebe M."/>
            <person name="Li S."/>
            <person name="Pierce S.K."/>
            <person name="Wang J."/>
        </authorList>
    </citation>
    <scope>NUCLEOTIDE SEQUENCE [LARGE SCALE GENOMIC DNA]</scope>
    <source>
        <strain evidence="1">EC2010</strain>
        <tissue evidence="1">Whole organism of an adult</tissue>
    </source>
</reference>
<gene>
    <name evidence="1" type="ORF">EGW08_007910</name>
</gene>